<name>A0A2V1JVF1_EUBRA</name>
<dbReference type="SUPFAM" id="SSF51215">
    <property type="entry name" value="Regulatory protein AraC"/>
    <property type="match status" value="1"/>
</dbReference>
<keyword evidence="3" id="KW-0804">Transcription</keyword>
<dbReference type="InterPro" id="IPR037923">
    <property type="entry name" value="HTH-like"/>
</dbReference>
<gene>
    <name evidence="5" type="ORF">LG34_05165</name>
</gene>
<protein>
    <submittedName>
        <fullName evidence="5">AraC family transcriptional regulator</fullName>
    </submittedName>
</protein>
<dbReference type="PANTHER" id="PTHR43280">
    <property type="entry name" value="ARAC-FAMILY TRANSCRIPTIONAL REGULATOR"/>
    <property type="match status" value="1"/>
</dbReference>
<dbReference type="SMART" id="SM00342">
    <property type="entry name" value="HTH_ARAC"/>
    <property type="match status" value="1"/>
</dbReference>
<keyword evidence="1" id="KW-0805">Transcription regulation</keyword>
<dbReference type="Proteomes" id="UP000245288">
    <property type="component" value="Unassembled WGS sequence"/>
</dbReference>
<dbReference type="RefSeq" id="WP_109215110.1">
    <property type="nucleotide sequence ID" value="NZ_CABMEW010000001.1"/>
</dbReference>
<evidence type="ECO:0000256" key="1">
    <source>
        <dbReference type="ARBA" id="ARBA00023015"/>
    </source>
</evidence>
<evidence type="ECO:0000313" key="6">
    <source>
        <dbReference type="Proteomes" id="UP000245288"/>
    </source>
</evidence>
<accession>A0A2V1JVF1</accession>
<keyword evidence="2" id="KW-0238">DNA-binding</keyword>
<sequence>MANQNMREQLALSLSNDVLTGALVQKKKAGYQFGFHIHTTIEIYRIVSGSCHMDIASESIHCKAGDFIMILPNVIHSFRVDYSGDCEYQQIHFRPDTFTKIILSDDGIYPIGMMHAIRFHCQTYYRQESDQVLDDCVNKIISLHSSTDSLFTAANINIAIMNIMLHILDKKRPNHDFTDPNLQNSYVAYTLDYIHKNYMHKILQEDIAKELQISVRYLSSLFKKYMTITLSNYINIYRINKSIDLMQDTDKSLTEIAQMVGLKDSQHYSKLFMTVIGESPSSYRKSYIKNYYN</sequence>
<dbReference type="CDD" id="cd02208">
    <property type="entry name" value="cupin_RmlC-like"/>
    <property type="match status" value="1"/>
</dbReference>
<evidence type="ECO:0000259" key="4">
    <source>
        <dbReference type="PROSITE" id="PS01124"/>
    </source>
</evidence>
<dbReference type="GO" id="GO:0043565">
    <property type="term" value="F:sequence-specific DNA binding"/>
    <property type="evidence" value="ECO:0007669"/>
    <property type="project" value="InterPro"/>
</dbReference>
<dbReference type="InterPro" id="IPR014710">
    <property type="entry name" value="RmlC-like_jellyroll"/>
</dbReference>
<dbReference type="OrthoDB" id="9778008at2"/>
<dbReference type="Gene3D" id="2.60.120.10">
    <property type="entry name" value="Jelly Rolls"/>
    <property type="match status" value="1"/>
</dbReference>
<dbReference type="GO" id="GO:0003700">
    <property type="term" value="F:DNA-binding transcription factor activity"/>
    <property type="evidence" value="ECO:0007669"/>
    <property type="project" value="InterPro"/>
</dbReference>
<feature type="domain" description="HTH araC/xylS-type" evidence="4">
    <location>
        <begin position="188"/>
        <end position="286"/>
    </location>
</feature>
<evidence type="ECO:0000313" key="5">
    <source>
        <dbReference type="EMBL" id="PWE87211.1"/>
    </source>
</evidence>
<reference evidence="5 6" key="1">
    <citation type="submission" date="2014-09" db="EMBL/GenBank/DDBJ databases">
        <title>Butyrate-producing bacteria isolated from human gut.</title>
        <authorList>
            <person name="Zhang Q."/>
            <person name="Zhao L."/>
        </authorList>
    </citation>
    <scope>NUCLEOTIDE SEQUENCE [LARGE SCALE GENOMIC DNA]</scope>
    <source>
        <strain evidence="5 6">21</strain>
    </source>
</reference>
<dbReference type="PANTHER" id="PTHR43280:SF28">
    <property type="entry name" value="HTH-TYPE TRANSCRIPTIONAL ACTIVATOR RHAS"/>
    <property type="match status" value="1"/>
</dbReference>
<keyword evidence="6" id="KW-1185">Reference proteome</keyword>
<dbReference type="InterPro" id="IPR018060">
    <property type="entry name" value="HTH_AraC"/>
</dbReference>
<dbReference type="AlphaFoldDB" id="A0A2V1JVF1"/>
<dbReference type="InterPro" id="IPR009057">
    <property type="entry name" value="Homeodomain-like_sf"/>
</dbReference>
<dbReference type="EMBL" id="JRFU01000054">
    <property type="protein sequence ID" value="PWE87211.1"/>
    <property type="molecule type" value="Genomic_DNA"/>
</dbReference>
<proteinExistence type="predicted"/>
<dbReference type="PROSITE" id="PS01124">
    <property type="entry name" value="HTH_ARAC_FAMILY_2"/>
    <property type="match status" value="1"/>
</dbReference>
<dbReference type="Gene3D" id="1.10.10.60">
    <property type="entry name" value="Homeodomain-like"/>
    <property type="match status" value="2"/>
</dbReference>
<dbReference type="Pfam" id="PF12833">
    <property type="entry name" value="HTH_18"/>
    <property type="match status" value="1"/>
</dbReference>
<organism evidence="5 6">
    <name type="scientific">Eubacterium ramulus</name>
    <dbReference type="NCBI Taxonomy" id="39490"/>
    <lineage>
        <taxon>Bacteria</taxon>
        <taxon>Bacillati</taxon>
        <taxon>Bacillota</taxon>
        <taxon>Clostridia</taxon>
        <taxon>Eubacteriales</taxon>
        <taxon>Eubacteriaceae</taxon>
        <taxon>Eubacterium</taxon>
    </lineage>
</organism>
<dbReference type="SUPFAM" id="SSF46689">
    <property type="entry name" value="Homeodomain-like"/>
    <property type="match status" value="2"/>
</dbReference>
<dbReference type="InterPro" id="IPR003313">
    <property type="entry name" value="AraC-bd"/>
</dbReference>
<evidence type="ECO:0000256" key="3">
    <source>
        <dbReference type="ARBA" id="ARBA00023163"/>
    </source>
</evidence>
<evidence type="ECO:0000256" key="2">
    <source>
        <dbReference type="ARBA" id="ARBA00023125"/>
    </source>
</evidence>
<dbReference type="Pfam" id="PF02311">
    <property type="entry name" value="AraC_binding"/>
    <property type="match status" value="1"/>
</dbReference>
<comment type="caution">
    <text evidence="5">The sequence shown here is derived from an EMBL/GenBank/DDBJ whole genome shotgun (WGS) entry which is preliminary data.</text>
</comment>